<comment type="subcellular location">
    <subcellularLocation>
        <location evidence="1">Membrane</location>
    </subcellularLocation>
</comment>
<accession>A0A6V7P713</accession>
<evidence type="ECO:0000256" key="10">
    <source>
        <dbReference type="ARBA" id="ARBA00037910"/>
    </source>
</evidence>
<keyword evidence="9" id="KW-0472">Membrane</keyword>
<proteinExistence type="inferred from homology"/>
<evidence type="ECO:0000313" key="17">
    <source>
        <dbReference type="EMBL" id="CAD1826633.1"/>
    </source>
</evidence>
<dbReference type="AlphaFoldDB" id="A0A6V7P713"/>
<keyword evidence="7 15" id="KW-0408">Iron</keyword>
<dbReference type="InterPro" id="IPR017972">
    <property type="entry name" value="Cyt_P450_CS"/>
</dbReference>
<dbReference type="GO" id="GO:0005506">
    <property type="term" value="F:iron ion binding"/>
    <property type="evidence" value="ECO:0007669"/>
    <property type="project" value="InterPro"/>
</dbReference>
<evidence type="ECO:0000256" key="14">
    <source>
        <dbReference type="ARBA" id="ARBA00077474"/>
    </source>
</evidence>
<gene>
    <name evidence="17" type="ORF">CB5_LOCUS9844</name>
</gene>
<evidence type="ECO:0000256" key="7">
    <source>
        <dbReference type="ARBA" id="ARBA00023004"/>
    </source>
</evidence>
<dbReference type="GO" id="GO:0020037">
    <property type="term" value="F:heme binding"/>
    <property type="evidence" value="ECO:0007669"/>
    <property type="project" value="InterPro"/>
</dbReference>
<dbReference type="InterPro" id="IPR002401">
    <property type="entry name" value="Cyt_P450_E_grp-I"/>
</dbReference>
<evidence type="ECO:0000256" key="5">
    <source>
        <dbReference type="ARBA" id="ARBA00022723"/>
    </source>
</evidence>
<comment type="pathway">
    <text evidence="12">Steroid biosynthesis.</text>
</comment>
<name>A0A6V7P713_ANACO</name>
<evidence type="ECO:0000256" key="6">
    <source>
        <dbReference type="ARBA" id="ARBA00022989"/>
    </source>
</evidence>
<dbReference type="Pfam" id="PF00067">
    <property type="entry name" value="p450"/>
    <property type="match status" value="1"/>
</dbReference>
<dbReference type="PANTHER" id="PTHR24286">
    <property type="entry name" value="CYTOCHROME P450 26"/>
    <property type="match status" value="1"/>
</dbReference>
<dbReference type="PROSITE" id="PS00086">
    <property type="entry name" value="CYTOCHROME_P450"/>
    <property type="match status" value="1"/>
</dbReference>
<protein>
    <recommendedName>
        <fullName evidence="13">Cytochrome P450 724B1</fullName>
    </recommendedName>
    <alternativeName>
        <fullName evidence="14">(22S)-22-hydroxycampesterol synthase</fullName>
    </alternativeName>
</protein>
<comment type="catalytic activity">
    <reaction evidence="11">
        <text>campesterol + reduced [NADPH--hemoprotein reductase] + O2 = (22S)-22-hydroxycampesterol + oxidized [NADPH--hemoprotein reductase] + H2O + H(+)</text>
        <dbReference type="Rhea" id="RHEA:69835"/>
        <dbReference type="Rhea" id="RHEA-COMP:11964"/>
        <dbReference type="Rhea" id="RHEA-COMP:11965"/>
        <dbReference type="ChEBI" id="CHEBI:15377"/>
        <dbReference type="ChEBI" id="CHEBI:15378"/>
        <dbReference type="ChEBI" id="CHEBI:15379"/>
        <dbReference type="ChEBI" id="CHEBI:28623"/>
        <dbReference type="ChEBI" id="CHEBI:57618"/>
        <dbReference type="ChEBI" id="CHEBI:58210"/>
        <dbReference type="ChEBI" id="CHEBI:72331"/>
    </reaction>
    <physiologicalReaction direction="left-to-right" evidence="11">
        <dbReference type="Rhea" id="RHEA:69836"/>
    </physiologicalReaction>
</comment>
<comment type="pathway">
    <text evidence="2">Hormone biosynthesis.</text>
</comment>
<feature type="binding site" description="axial binding residue" evidence="15">
    <location>
        <position position="432"/>
    </location>
    <ligand>
        <name>heme</name>
        <dbReference type="ChEBI" id="CHEBI:30413"/>
    </ligand>
    <ligandPart>
        <name>Fe</name>
        <dbReference type="ChEBI" id="CHEBI:18248"/>
    </ligandPart>
</feature>
<dbReference type="PRINTS" id="PR00463">
    <property type="entry name" value="EP450I"/>
</dbReference>
<dbReference type="GO" id="GO:0016132">
    <property type="term" value="P:brassinosteroid biosynthetic process"/>
    <property type="evidence" value="ECO:0007669"/>
    <property type="project" value="TreeGrafter"/>
</dbReference>
<dbReference type="PRINTS" id="PR00385">
    <property type="entry name" value="P450"/>
</dbReference>
<keyword evidence="3 15" id="KW-0349">Heme</keyword>
<sequence length="496" mass="55790">MRVGGVVGVYDGGIWVSPHCFGGIDWALPGFGFGPFSPLVLNLRSAPRGSFGWPLVGETLRFLRPHASNTLGSFLEEHCSRYGKVFKSHLFCTPTIVSCDQELNHFILQNEERLFQCSYPRPIHGILGKSSMIVVVGDTHKRLRNLALTLVTSSKSKAGFLHDTEKTALHIIASWRDKKRVLFCEEARKFTFSVIVKQVLGLSPDEPQTARILEDFLTFMKGLISFPLYIPGTPYARAVQARARISLTVKAIVEERRRKGGDLNTRGDFLDVLLSNTELSEEEKISFVLDSLLGGYETTSLLISMAIYFLAQSTKSLEKLKSEHQSIRASKQEGEHLNSEDYKKMEFTQYVISEALRCGNIVKFVHRKALKDVRYKDYLIPSGWKVLPVFSAVHLDPSLHGNATEFQPSRWEGPNQATCKKQIPFGGGPRLCPGSELAKLETAFFLHHLVLNFRWRIEGEDTPMAYPYVEFQRGLPLEIEPILSLSELQQDGIGTI</sequence>
<evidence type="ECO:0000256" key="15">
    <source>
        <dbReference type="PIRSR" id="PIRSR602401-1"/>
    </source>
</evidence>
<dbReference type="GO" id="GO:0016020">
    <property type="term" value="C:membrane"/>
    <property type="evidence" value="ECO:0007669"/>
    <property type="project" value="UniProtKB-SubCell"/>
</dbReference>
<evidence type="ECO:0000256" key="12">
    <source>
        <dbReference type="ARBA" id="ARBA00060577"/>
    </source>
</evidence>
<dbReference type="EMBL" id="LR862145">
    <property type="protein sequence ID" value="CAD1826633.1"/>
    <property type="molecule type" value="Genomic_DNA"/>
</dbReference>
<evidence type="ECO:0000256" key="2">
    <source>
        <dbReference type="ARBA" id="ARBA00004972"/>
    </source>
</evidence>
<keyword evidence="8 16" id="KW-0503">Monooxygenase</keyword>
<dbReference type="GO" id="GO:0016125">
    <property type="term" value="P:sterol metabolic process"/>
    <property type="evidence" value="ECO:0007669"/>
    <property type="project" value="TreeGrafter"/>
</dbReference>
<reference evidence="17" key="1">
    <citation type="submission" date="2020-07" db="EMBL/GenBank/DDBJ databases">
        <authorList>
            <person name="Lin J."/>
        </authorList>
    </citation>
    <scope>NUCLEOTIDE SEQUENCE</scope>
</reference>
<keyword evidence="6" id="KW-1133">Transmembrane helix</keyword>
<evidence type="ECO:0000256" key="3">
    <source>
        <dbReference type="ARBA" id="ARBA00022617"/>
    </source>
</evidence>
<evidence type="ECO:0000256" key="9">
    <source>
        <dbReference type="ARBA" id="ARBA00023136"/>
    </source>
</evidence>
<dbReference type="CDD" id="cd11043">
    <property type="entry name" value="CYP90-like"/>
    <property type="match status" value="1"/>
</dbReference>
<dbReference type="FunFam" id="1.10.630.10:FF:000057">
    <property type="entry name" value="Cytochrome P450 724B1"/>
    <property type="match status" value="1"/>
</dbReference>
<dbReference type="GO" id="GO:0010268">
    <property type="term" value="P:brassinosteroid homeostasis"/>
    <property type="evidence" value="ECO:0007669"/>
    <property type="project" value="TreeGrafter"/>
</dbReference>
<dbReference type="PANTHER" id="PTHR24286:SF37">
    <property type="entry name" value="CYTOCHROME P450 724B1"/>
    <property type="match status" value="1"/>
</dbReference>
<dbReference type="SUPFAM" id="SSF48264">
    <property type="entry name" value="Cytochrome P450"/>
    <property type="match status" value="1"/>
</dbReference>
<comment type="pathway">
    <text evidence="10">Plant hormone biosynthesis; brassinosteroid biosynthesis.</text>
</comment>
<evidence type="ECO:0000256" key="16">
    <source>
        <dbReference type="RuleBase" id="RU000461"/>
    </source>
</evidence>
<evidence type="ECO:0000256" key="11">
    <source>
        <dbReference type="ARBA" id="ARBA00052777"/>
    </source>
</evidence>
<keyword evidence="4" id="KW-0812">Transmembrane</keyword>
<evidence type="ECO:0000256" key="4">
    <source>
        <dbReference type="ARBA" id="ARBA00022692"/>
    </source>
</evidence>
<dbReference type="GO" id="GO:0016705">
    <property type="term" value="F:oxidoreductase activity, acting on paired donors, with incorporation or reduction of molecular oxygen"/>
    <property type="evidence" value="ECO:0007669"/>
    <property type="project" value="InterPro"/>
</dbReference>
<dbReference type="InterPro" id="IPR001128">
    <property type="entry name" value="Cyt_P450"/>
</dbReference>
<keyword evidence="5 15" id="KW-0479">Metal-binding</keyword>
<dbReference type="InterPro" id="IPR036396">
    <property type="entry name" value="Cyt_P450_sf"/>
</dbReference>
<evidence type="ECO:0000256" key="13">
    <source>
        <dbReference type="ARBA" id="ARBA00067336"/>
    </source>
</evidence>
<comment type="similarity">
    <text evidence="16">Belongs to the cytochrome P450 family.</text>
</comment>
<dbReference type="Gene3D" id="1.10.630.10">
    <property type="entry name" value="Cytochrome P450"/>
    <property type="match status" value="1"/>
</dbReference>
<evidence type="ECO:0000256" key="1">
    <source>
        <dbReference type="ARBA" id="ARBA00004370"/>
    </source>
</evidence>
<dbReference type="GO" id="GO:0004497">
    <property type="term" value="F:monooxygenase activity"/>
    <property type="evidence" value="ECO:0007669"/>
    <property type="project" value="UniProtKB-KW"/>
</dbReference>
<evidence type="ECO:0000256" key="8">
    <source>
        <dbReference type="ARBA" id="ARBA00023033"/>
    </source>
</evidence>
<comment type="cofactor">
    <cofactor evidence="15">
        <name>heme</name>
        <dbReference type="ChEBI" id="CHEBI:30413"/>
    </cofactor>
</comment>
<organism evidence="17">
    <name type="scientific">Ananas comosus var. bracteatus</name>
    <name type="common">red pineapple</name>
    <dbReference type="NCBI Taxonomy" id="296719"/>
    <lineage>
        <taxon>Eukaryota</taxon>
        <taxon>Viridiplantae</taxon>
        <taxon>Streptophyta</taxon>
        <taxon>Embryophyta</taxon>
        <taxon>Tracheophyta</taxon>
        <taxon>Spermatophyta</taxon>
        <taxon>Magnoliopsida</taxon>
        <taxon>Liliopsida</taxon>
        <taxon>Poales</taxon>
        <taxon>Bromeliaceae</taxon>
        <taxon>Bromelioideae</taxon>
        <taxon>Ananas</taxon>
    </lineage>
</organism>
<keyword evidence="16" id="KW-0560">Oxidoreductase</keyword>